<dbReference type="InterPro" id="IPR036505">
    <property type="entry name" value="Amidase/PGRP_sf"/>
</dbReference>
<keyword evidence="8" id="KW-1185">Reference proteome</keyword>
<protein>
    <recommendedName>
        <fullName evidence="2">N-acetylmuramoyl-L-alanine amidase</fullName>
        <ecNumber evidence="2">3.5.1.28</ecNumber>
    </recommendedName>
</protein>
<dbReference type="Gene3D" id="3.40.80.10">
    <property type="entry name" value="Peptidoglycan recognition protein-like"/>
    <property type="match status" value="1"/>
</dbReference>
<proteinExistence type="predicted"/>
<evidence type="ECO:0000256" key="3">
    <source>
        <dbReference type="ARBA" id="ARBA00022801"/>
    </source>
</evidence>
<reference evidence="7 8" key="1">
    <citation type="submission" date="2019-07" db="EMBL/GenBank/DDBJ databases">
        <title>Rufibacter sp. nov., isolated from lake sediment.</title>
        <authorList>
            <person name="Qu J.-H."/>
        </authorList>
    </citation>
    <scope>NUCLEOTIDE SEQUENCE [LARGE SCALE GENOMIC DNA]</scope>
    <source>
        <strain evidence="7 8">NBS58-1</strain>
    </source>
</reference>
<dbReference type="GO" id="GO:0009253">
    <property type="term" value="P:peptidoglycan catabolic process"/>
    <property type="evidence" value="ECO:0007669"/>
    <property type="project" value="InterPro"/>
</dbReference>
<dbReference type="PROSITE" id="PS51257">
    <property type="entry name" value="PROKAR_LIPOPROTEIN"/>
    <property type="match status" value="1"/>
</dbReference>
<evidence type="ECO:0000256" key="5">
    <source>
        <dbReference type="SAM" id="SignalP"/>
    </source>
</evidence>
<accession>A0A5B6TBG0</accession>
<dbReference type="GO" id="GO:0019867">
    <property type="term" value="C:outer membrane"/>
    <property type="evidence" value="ECO:0007669"/>
    <property type="project" value="TreeGrafter"/>
</dbReference>
<feature type="domain" description="N-acetylmuramoyl-L-alanine amidase" evidence="6">
    <location>
        <begin position="67"/>
        <end position="198"/>
    </location>
</feature>
<dbReference type="EMBL" id="VKKY01000003">
    <property type="protein sequence ID" value="KAA3436354.1"/>
    <property type="molecule type" value="Genomic_DNA"/>
</dbReference>
<feature type="signal peptide" evidence="5">
    <location>
        <begin position="1"/>
        <end position="30"/>
    </location>
</feature>
<sequence>MTCLMKRTALLCFPVFLSLALAGCSSNPYAATNKVYKKQAKAFAKTLRATPVTNPGEDSLQLGDQWVGTTNFNLRKPNFVVIHHTAQNSTEQTLKTFTVPRSQVSAHYVIGRDGKVYHMLSDYLRAWHGGVGKWGNNSDLNSSSIGIELDNNGSEPFAEAQINSLLQVLAILKKTHGIPAANFIGHSDIAPSRKVDPNPTFPWKKLAQAGFGMWYDEEKVRNSVFESIIPPYQDSIAVTVDSAGLTKDSTTVLVDIPAPGAVVAVDTIPVSFQPKDALRIIGYDVKNLEAAIKAFKLHFVQKEVNGILTDDDKKVLYHLYKKSLE</sequence>
<comment type="catalytic activity">
    <reaction evidence="1">
        <text>Hydrolyzes the link between N-acetylmuramoyl residues and L-amino acid residues in certain cell-wall glycopeptides.</text>
        <dbReference type="EC" id="3.5.1.28"/>
    </reaction>
</comment>
<dbReference type="GO" id="GO:0071555">
    <property type="term" value="P:cell wall organization"/>
    <property type="evidence" value="ECO:0007669"/>
    <property type="project" value="UniProtKB-KW"/>
</dbReference>
<keyword evidence="4" id="KW-0961">Cell wall biogenesis/degradation</keyword>
<dbReference type="SMART" id="SM00644">
    <property type="entry name" value="Ami_2"/>
    <property type="match status" value="1"/>
</dbReference>
<dbReference type="CDD" id="cd06583">
    <property type="entry name" value="PGRP"/>
    <property type="match status" value="1"/>
</dbReference>
<evidence type="ECO:0000259" key="6">
    <source>
        <dbReference type="SMART" id="SM00644"/>
    </source>
</evidence>
<evidence type="ECO:0000256" key="4">
    <source>
        <dbReference type="ARBA" id="ARBA00023316"/>
    </source>
</evidence>
<dbReference type="InterPro" id="IPR051206">
    <property type="entry name" value="NAMLAA_amidase_2"/>
</dbReference>
<evidence type="ECO:0000313" key="8">
    <source>
        <dbReference type="Proteomes" id="UP000324133"/>
    </source>
</evidence>
<name>A0A5B6TBG0_9BACT</name>
<dbReference type="GO" id="GO:0009254">
    <property type="term" value="P:peptidoglycan turnover"/>
    <property type="evidence" value="ECO:0007669"/>
    <property type="project" value="TreeGrafter"/>
</dbReference>
<dbReference type="Proteomes" id="UP000324133">
    <property type="component" value="Unassembled WGS sequence"/>
</dbReference>
<evidence type="ECO:0000256" key="2">
    <source>
        <dbReference type="ARBA" id="ARBA00011901"/>
    </source>
</evidence>
<keyword evidence="3" id="KW-0378">Hydrolase</keyword>
<dbReference type="SUPFAM" id="SSF55846">
    <property type="entry name" value="N-acetylmuramoyl-L-alanine amidase-like"/>
    <property type="match status" value="1"/>
</dbReference>
<dbReference type="PANTHER" id="PTHR30417:SF1">
    <property type="entry name" value="N-ACETYLMURAMOYL-L-ALANINE AMIDASE AMID"/>
    <property type="match status" value="1"/>
</dbReference>
<comment type="caution">
    <text evidence="7">The sequence shown here is derived from an EMBL/GenBank/DDBJ whole genome shotgun (WGS) entry which is preliminary data.</text>
</comment>
<dbReference type="AlphaFoldDB" id="A0A5B6TBG0"/>
<evidence type="ECO:0000313" key="7">
    <source>
        <dbReference type="EMBL" id="KAA3436354.1"/>
    </source>
</evidence>
<evidence type="ECO:0000256" key="1">
    <source>
        <dbReference type="ARBA" id="ARBA00001561"/>
    </source>
</evidence>
<dbReference type="EC" id="3.5.1.28" evidence="2"/>
<feature type="chain" id="PRO_5022923156" description="N-acetylmuramoyl-L-alanine amidase" evidence="5">
    <location>
        <begin position="31"/>
        <end position="325"/>
    </location>
</feature>
<dbReference type="GO" id="GO:0008745">
    <property type="term" value="F:N-acetylmuramoyl-L-alanine amidase activity"/>
    <property type="evidence" value="ECO:0007669"/>
    <property type="project" value="UniProtKB-EC"/>
</dbReference>
<dbReference type="OrthoDB" id="9794842at2"/>
<gene>
    <name evidence="7" type="ORF">FOA19_18330</name>
</gene>
<dbReference type="PANTHER" id="PTHR30417">
    <property type="entry name" value="N-ACETYLMURAMOYL-L-ALANINE AMIDASE AMID"/>
    <property type="match status" value="1"/>
</dbReference>
<keyword evidence="5" id="KW-0732">Signal</keyword>
<organism evidence="7 8">
    <name type="scientific">Rufibacter hautae</name>
    <dbReference type="NCBI Taxonomy" id="2595005"/>
    <lineage>
        <taxon>Bacteria</taxon>
        <taxon>Pseudomonadati</taxon>
        <taxon>Bacteroidota</taxon>
        <taxon>Cytophagia</taxon>
        <taxon>Cytophagales</taxon>
        <taxon>Hymenobacteraceae</taxon>
        <taxon>Rufibacter</taxon>
    </lineage>
</organism>
<dbReference type="InterPro" id="IPR002502">
    <property type="entry name" value="Amidase_domain"/>
</dbReference>
<dbReference type="Pfam" id="PF01510">
    <property type="entry name" value="Amidase_2"/>
    <property type="match status" value="1"/>
</dbReference>